<evidence type="ECO:0000313" key="2">
    <source>
        <dbReference type="Proteomes" id="UP001054837"/>
    </source>
</evidence>
<protein>
    <recommendedName>
        <fullName evidence="3">Secreted protein</fullName>
    </recommendedName>
</protein>
<dbReference type="Proteomes" id="UP001054837">
    <property type="component" value="Unassembled WGS sequence"/>
</dbReference>
<evidence type="ECO:0008006" key="3">
    <source>
        <dbReference type="Google" id="ProtNLM"/>
    </source>
</evidence>
<proteinExistence type="predicted"/>
<dbReference type="AlphaFoldDB" id="A0AAV4VJW0"/>
<sequence length="93" mass="11113">MRGSTHRRKSEKQKHEKRVPQTVARMLLRRTSRNFFCLLLFAAFPQNTARSSVSRFFLLKRTRNGCSCVEIVWCRRRLFEGEEKKCATHVRIK</sequence>
<gene>
    <name evidence="1" type="ORF">CDAR_220101</name>
</gene>
<name>A0AAV4VJW0_9ARAC</name>
<organism evidence="1 2">
    <name type="scientific">Caerostris darwini</name>
    <dbReference type="NCBI Taxonomy" id="1538125"/>
    <lineage>
        <taxon>Eukaryota</taxon>
        <taxon>Metazoa</taxon>
        <taxon>Ecdysozoa</taxon>
        <taxon>Arthropoda</taxon>
        <taxon>Chelicerata</taxon>
        <taxon>Arachnida</taxon>
        <taxon>Araneae</taxon>
        <taxon>Araneomorphae</taxon>
        <taxon>Entelegynae</taxon>
        <taxon>Araneoidea</taxon>
        <taxon>Araneidae</taxon>
        <taxon>Caerostris</taxon>
    </lineage>
</organism>
<comment type="caution">
    <text evidence="1">The sequence shown here is derived from an EMBL/GenBank/DDBJ whole genome shotgun (WGS) entry which is preliminary data.</text>
</comment>
<dbReference type="EMBL" id="BPLQ01013093">
    <property type="protein sequence ID" value="GIY69735.1"/>
    <property type="molecule type" value="Genomic_DNA"/>
</dbReference>
<reference evidence="1 2" key="1">
    <citation type="submission" date="2021-06" db="EMBL/GenBank/DDBJ databases">
        <title>Caerostris darwini draft genome.</title>
        <authorList>
            <person name="Kono N."/>
            <person name="Arakawa K."/>
        </authorList>
    </citation>
    <scope>NUCLEOTIDE SEQUENCE [LARGE SCALE GENOMIC DNA]</scope>
</reference>
<evidence type="ECO:0000313" key="1">
    <source>
        <dbReference type="EMBL" id="GIY69735.1"/>
    </source>
</evidence>
<accession>A0AAV4VJW0</accession>
<keyword evidence="2" id="KW-1185">Reference proteome</keyword>